<dbReference type="Gene3D" id="3.40.50.300">
    <property type="entry name" value="P-loop containing nucleotide triphosphate hydrolases"/>
    <property type="match status" value="1"/>
</dbReference>
<sequence>MYATLACPDWVDRLKSGRSLIPDLPLDRSRADRAVAIFNKLRLPDVGGQPSMAEAAGDWFREIVAALFGGFMPDSDDRFIREIFTLVPKKNSKTTGGAGIMMTALIMNERPRAEFLLIGPTQAVSDTAFSQAVGMIQADPYLTKRFHIKEHVKEIRDRTNGAKLKIKTFDTKVLVGSKPVGVLIDEIHELGKIASAARVLRQIRGGILPFPEGFVVFITTQSDEPPVGVFRSELIKARMIRDGKAQSVMLPVLYEFPVSMMKDGSWKDPANWWMVTPNRDRSITIERLIEGHTEALLEGDAALKIWASQHLNIEIGLALQDDNWAGAEFWPLAANKRLTLQEVKRRSSVIVIGIDGGGLDDLLGIAVMGRCKFTGKNLLWSHAWAHEIVKKRRPEIASKLDDLSKLKQLTFVKLPGEDVYELAGIVFDIEASGLLAAENSIGVDSFGVAAIRKALTKEDGGIAKERIVGIPQGWKLNGAIKDAERDLAGGQLVHAGLELMDFAVGNAKVVPRGNAVAIDKQVSGSAKIDPLMAALHAQVLMGLNPVPAGVSGWDTDDLDALEEKIAAAVLEAEARHVA</sequence>
<reference evidence="1 2" key="1">
    <citation type="submission" date="2020-08" db="EMBL/GenBank/DDBJ databases">
        <title>Genomic Encyclopedia of Type Strains, Phase IV (KMG-IV): sequencing the most valuable type-strain genomes for metagenomic binning, comparative biology and taxonomic classification.</title>
        <authorList>
            <person name="Goeker M."/>
        </authorList>
    </citation>
    <scope>NUCLEOTIDE SEQUENCE [LARGE SCALE GENOMIC DNA]</scope>
    <source>
        <strain evidence="1 2">DSM 7050</strain>
    </source>
</reference>
<dbReference type="PANTHER" id="PTHR41287">
    <property type="match status" value="1"/>
</dbReference>
<evidence type="ECO:0000313" key="2">
    <source>
        <dbReference type="Proteomes" id="UP000539538"/>
    </source>
</evidence>
<dbReference type="InterPro" id="IPR027417">
    <property type="entry name" value="P-loop_NTPase"/>
</dbReference>
<comment type="caution">
    <text evidence="1">The sequence shown here is derived from an EMBL/GenBank/DDBJ whole genome shotgun (WGS) entry which is preliminary data.</text>
</comment>
<protein>
    <submittedName>
        <fullName evidence="1">Phage terminase large subunit-like protein</fullName>
    </submittedName>
</protein>
<dbReference type="EMBL" id="JACHOT010000009">
    <property type="protein sequence ID" value="MBB4652999.1"/>
    <property type="molecule type" value="Genomic_DNA"/>
</dbReference>
<proteinExistence type="predicted"/>
<dbReference type="PANTHER" id="PTHR41287:SF1">
    <property type="entry name" value="PROTEIN YMFN"/>
    <property type="match status" value="1"/>
</dbReference>
<dbReference type="RefSeq" id="WP_183264397.1">
    <property type="nucleotide sequence ID" value="NZ_BAAAVZ010000026.1"/>
</dbReference>
<name>A0ABR6L863_9HYPH</name>
<organism evidence="1 2">
    <name type="scientific">Aminobacter niigataensis</name>
    <dbReference type="NCBI Taxonomy" id="83265"/>
    <lineage>
        <taxon>Bacteria</taxon>
        <taxon>Pseudomonadati</taxon>
        <taxon>Pseudomonadota</taxon>
        <taxon>Alphaproteobacteria</taxon>
        <taxon>Hyphomicrobiales</taxon>
        <taxon>Phyllobacteriaceae</taxon>
        <taxon>Aminobacter</taxon>
    </lineage>
</organism>
<dbReference type="InterPro" id="IPR005021">
    <property type="entry name" value="Terminase_largesu-like"/>
</dbReference>
<gene>
    <name evidence="1" type="ORF">GGQ99_004783</name>
</gene>
<keyword evidence="2" id="KW-1185">Reference proteome</keyword>
<accession>A0ABR6L863</accession>
<evidence type="ECO:0000313" key="1">
    <source>
        <dbReference type="EMBL" id="MBB4652999.1"/>
    </source>
</evidence>
<dbReference type="Proteomes" id="UP000539538">
    <property type="component" value="Unassembled WGS sequence"/>
</dbReference>